<evidence type="ECO:0000313" key="1">
    <source>
        <dbReference type="EMBL" id="GMN27690.1"/>
    </source>
</evidence>
<gene>
    <name evidence="1" type="ORF">TIFTF001_051608</name>
</gene>
<keyword evidence="2" id="KW-1185">Reference proteome</keyword>
<sequence length="136" mass="15729">MELDFKNCTGNREFLYRISGNSAEKEYSTRQCPDGIQLDIGHSKCKQSKYNSAYSIGFVVYTCLRNVMENAMLCAMVNNLSATVDARWRCMAWRTVKCGNLAATRIEIVVCIIYVYYFHPDSFTEFLLCLRMYVHV</sequence>
<name>A0AA87ZAB6_FICCA</name>
<proteinExistence type="predicted"/>
<protein>
    <submittedName>
        <fullName evidence="1">Uncharacterized protein</fullName>
    </submittedName>
</protein>
<dbReference type="Proteomes" id="UP001187192">
    <property type="component" value="Unassembled WGS sequence"/>
</dbReference>
<comment type="caution">
    <text evidence="1">The sequence shown here is derived from an EMBL/GenBank/DDBJ whole genome shotgun (WGS) entry which is preliminary data.</text>
</comment>
<dbReference type="EMBL" id="BTGU01009736">
    <property type="protein sequence ID" value="GMN27690.1"/>
    <property type="molecule type" value="Genomic_DNA"/>
</dbReference>
<accession>A0AA87ZAB6</accession>
<organism evidence="1 2">
    <name type="scientific">Ficus carica</name>
    <name type="common">Common fig</name>
    <dbReference type="NCBI Taxonomy" id="3494"/>
    <lineage>
        <taxon>Eukaryota</taxon>
        <taxon>Viridiplantae</taxon>
        <taxon>Streptophyta</taxon>
        <taxon>Embryophyta</taxon>
        <taxon>Tracheophyta</taxon>
        <taxon>Spermatophyta</taxon>
        <taxon>Magnoliopsida</taxon>
        <taxon>eudicotyledons</taxon>
        <taxon>Gunneridae</taxon>
        <taxon>Pentapetalae</taxon>
        <taxon>rosids</taxon>
        <taxon>fabids</taxon>
        <taxon>Rosales</taxon>
        <taxon>Moraceae</taxon>
        <taxon>Ficeae</taxon>
        <taxon>Ficus</taxon>
    </lineage>
</organism>
<evidence type="ECO:0000313" key="2">
    <source>
        <dbReference type="Proteomes" id="UP001187192"/>
    </source>
</evidence>
<dbReference type="AlphaFoldDB" id="A0AA87ZAB6"/>
<reference evidence="1" key="1">
    <citation type="submission" date="2023-07" db="EMBL/GenBank/DDBJ databases">
        <title>draft genome sequence of fig (Ficus carica).</title>
        <authorList>
            <person name="Takahashi T."/>
            <person name="Nishimura K."/>
        </authorList>
    </citation>
    <scope>NUCLEOTIDE SEQUENCE</scope>
</reference>